<dbReference type="PANTHER" id="PTHR30290">
    <property type="entry name" value="PERIPLASMIC BINDING COMPONENT OF ABC TRANSPORTER"/>
    <property type="match status" value="1"/>
</dbReference>
<evidence type="ECO:0000313" key="7">
    <source>
        <dbReference type="EMBL" id="KAB2932388.1"/>
    </source>
</evidence>
<dbReference type="Gene3D" id="3.40.190.10">
    <property type="entry name" value="Periplasmic binding protein-like II"/>
    <property type="match status" value="1"/>
</dbReference>
<keyword evidence="5" id="KW-0472">Membrane</keyword>
<keyword evidence="2" id="KW-0813">Transport</keyword>
<dbReference type="PROSITE" id="PS50111">
    <property type="entry name" value="CHEMOTAXIS_TRANSDUC_2"/>
    <property type="match status" value="1"/>
</dbReference>
<feature type="transmembrane region" description="Helical" evidence="5">
    <location>
        <begin position="31"/>
        <end position="53"/>
    </location>
</feature>
<dbReference type="Gene3D" id="1.10.287.950">
    <property type="entry name" value="Methyl-accepting chemotaxis protein"/>
    <property type="match status" value="1"/>
</dbReference>
<dbReference type="InterPro" id="IPR004089">
    <property type="entry name" value="MCPsignal_dom"/>
</dbReference>
<dbReference type="SMART" id="SM00283">
    <property type="entry name" value="MA"/>
    <property type="match status" value="1"/>
</dbReference>
<proteinExistence type="inferred from homology"/>
<sequence>MVLWYVIAGVIALIGLGIDLLGYWHPELLPAYQWLIARASIVGLLILVAVIVLNRFRRNERKNINRIKDLRTTASRLESYVGSLVQDVGIIQEAIKHQINSVIDVQESLAELNNLALQAVDQVSDQAGSTEQTSAAIQSVTDTIFEVVRNAGATSDNAKSMSERAVRGGELMERNRVDVASIISVFASIQSQITKLEGSIEHVGQITEVIDDISDQTNLLSLNAAIEAARAGESGRGFAVVADEVKKLAEKSQTSTRAIHELIQSTRQEMKNLSGEVQNASVNINSAVESAKEMVGTLHSIAESVHSTTDNIEYISKAMERHASTMEEITGAVQNIATGGGHIKELSDRQVENLKKIISKLDRSYRLSLEASESVNKISVNSEELKDIVLKTRTDVLKIAEQNKEEQRRKGEVTVTMFSGDVPALSTFCPSFDPDSFSLKSQIYDGLIHCDLEGNLVPGLATAWTQLDDRTIEFKLRKGVRFHDGSPFTAEDVKFTLKTVLDPKVGSGTAWIMSVIRDVEVLDPFTVRVRTSEPDGMLLRRLTLFGLISSKNYVSKVGLEKALLHPVGTGPFQFVSHTPGQEYLLRRNASYWRRGVPSYSFLRIKILPERRWADALLSGDVDLAPYLSGSKEGLFAASEEAIIEKRLVLQSPWVFMKNQGPLAEVRVRRALNHAIDRKALIQSVENGNGEPLASLGLRGSFGASEELQPYSYDLRLARKLMQEAGFEEGFSLKAIASDVTESVARTIQEQLHTISVDLDIEVVSRPEWARRVVVGKITGHPYEGDMAFNMVDNPIYTTAFHAGLLLSSGGLFSLLNDPEYDRRYQAAMKLTDAQAHRRALAELDRFVHENALMLFTYQQIRTVGMSKKIQIPGIPVNGHVDFLMLSDIQKRK</sequence>
<keyword evidence="5" id="KW-0812">Transmembrane</keyword>
<dbReference type="GO" id="GO:0007165">
    <property type="term" value="P:signal transduction"/>
    <property type="evidence" value="ECO:0007669"/>
    <property type="project" value="UniProtKB-KW"/>
</dbReference>
<dbReference type="AlphaFoldDB" id="A0A833H1A3"/>
<dbReference type="GO" id="GO:1904680">
    <property type="term" value="F:peptide transmembrane transporter activity"/>
    <property type="evidence" value="ECO:0007669"/>
    <property type="project" value="TreeGrafter"/>
</dbReference>
<dbReference type="GO" id="GO:0016020">
    <property type="term" value="C:membrane"/>
    <property type="evidence" value="ECO:0007669"/>
    <property type="project" value="InterPro"/>
</dbReference>
<gene>
    <name evidence="7" type="ORF">F9K24_10695</name>
</gene>
<organism evidence="7 8">
    <name type="scientific">Leptonema illini</name>
    <dbReference type="NCBI Taxonomy" id="183"/>
    <lineage>
        <taxon>Bacteria</taxon>
        <taxon>Pseudomonadati</taxon>
        <taxon>Spirochaetota</taxon>
        <taxon>Spirochaetia</taxon>
        <taxon>Leptospirales</taxon>
        <taxon>Leptospiraceae</taxon>
        <taxon>Leptonema</taxon>
    </lineage>
</organism>
<dbReference type="Gene3D" id="3.90.76.10">
    <property type="entry name" value="Dipeptide-binding Protein, Domain 1"/>
    <property type="match status" value="1"/>
</dbReference>
<dbReference type="Pfam" id="PF00015">
    <property type="entry name" value="MCPsignal"/>
    <property type="match status" value="1"/>
</dbReference>
<comment type="caution">
    <text evidence="7">The sequence shown here is derived from an EMBL/GenBank/DDBJ whole genome shotgun (WGS) entry which is preliminary data.</text>
</comment>
<evidence type="ECO:0000256" key="1">
    <source>
        <dbReference type="ARBA" id="ARBA00005695"/>
    </source>
</evidence>
<keyword evidence="5" id="KW-1133">Transmembrane helix</keyword>
<dbReference type="GO" id="GO:0015833">
    <property type="term" value="P:peptide transport"/>
    <property type="evidence" value="ECO:0007669"/>
    <property type="project" value="TreeGrafter"/>
</dbReference>
<keyword evidence="4" id="KW-0807">Transducer</keyword>
<evidence type="ECO:0000256" key="5">
    <source>
        <dbReference type="SAM" id="Phobius"/>
    </source>
</evidence>
<dbReference type="SUPFAM" id="SSF53850">
    <property type="entry name" value="Periplasmic binding protein-like II"/>
    <property type="match status" value="1"/>
</dbReference>
<feature type="transmembrane region" description="Helical" evidence="5">
    <location>
        <begin position="5"/>
        <end position="25"/>
    </location>
</feature>
<comment type="similarity">
    <text evidence="1">Belongs to the bacterial solute-binding protein 5 family.</text>
</comment>
<dbReference type="InterPro" id="IPR039424">
    <property type="entry name" value="SBP_5"/>
</dbReference>
<evidence type="ECO:0000313" key="8">
    <source>
        <dbReference type="Proteomes" id="UP000460298"/>
    </source>
</evidence>
<name>A0A833H1A3_9LEPT</name>
<dbReference type="InterPro" id="IPR000914">
    <property type="entry name" value="SBP_5_dom"/>
</dbReference>
<feature type="domain" description="Methyl-accepting transducer" evidence="6">
    <location>
        <begin position="101"/>
        <end position="337"/>
    </location>
</feature>
<protein>
    <recommendedName>
        <fullName evidence="6">Methyl-accepting transducer domain-containing protein</fullName>
    </recommendedName>
</protein>
<dbReference type="EMBL" id="WBUI01000009">
    <property type="protein sequence ID" value="KAB2932388.1"/>
    <property type="molecule type" value="Genomic_DNA"/>
</dbReference>
<evidence type="ECO:0000259" key="6">
    <source>
        <dbReference type="PROSITE" id="PS50111"/>
    </source>
</evidence>
<keyword evidence="3" id="KW-0732">Signal</keyword>
<dbReference type="PANTHER" id="PTHR30290:SF9">
    <property type="entry name" value="OLIGOPEPTIDE-BINDING PROTEIN APPA"/>
    <property type="match status" value="1"/>
</dbReference>
<dbReference type="CDD" id="cd11386">
    <property type="entry name" value="MCP_signal"/>
    <property type="match status" value="1"/>
</dbReference>
<dbReference type="Pfam" id="PF00496">
    <property type="entry name" value="SBP_bac_5"/>
    <property type="match status" value="1"/>
</dbReference>
<reference evidence="7 8" key="1">
    <citation type="submission" date="2019-10" db="EMBL/GenBank/DDBJ databases">
        <title>Extracellular Electron Transfer in a Candidatus Methanoperedens spp. Enrichment Culture.</title>
        <authorList>
            <person name="Berger S."/>
            <person name="Rangel Shaw D."/>
            <person name="Berben T."/>
            <person name="In 'T Zandt M."/>
            <person name="Frank J."/>
            <person name="Reimann J."/>
            <person name="Jetten M.S.M."/>
            <person name="Welte C.U."/>
        </authorList>
    </citation>
    <scope>NUCLEOTIDE SEQUENCE [LARGE SCALE GENOMIC DNA]</scope>
    <source>
        <strain evidence="7">SB12</strain>
    </source>
</reference>
<dbReference type="Proteomes" id="UP000460298">
    <property type="component" value="Unassembled WGS sequence"/>
</dbReference>
<evidence type="ECO:0000256" key="3">
    <source>
        <dbReference type="ARBA" id="ARBA00022729"/>
    </source>
</evidence>
<accession>A0A833H1A3</accession>
<evidence type="ECO:0000256" key="4">
    <source>
        <dbReference type="PROSITE-ProRule" id="PRU00284"/>
    </source>
</evidence>
<dbReference type="Gene3D" id="3.10.105.10">
    <property type="entry name" value="Dipeptide-binding Protein, Domain 3"/>
    <property type="match status" value="1"/>
</dbReference>
<dbReference type="SUPFAM" id="SSF58104">
    <property type="entry name" value="Methyl-accepting chemotaxis protein (MCP) signaling domain"/>
    <property type="match status" value="1"/>
</dbReference>
<evidence type="ECO:0000256" key="2">
    <source>
        <dbReference type="ARBA" id="ARBA00022448"/>
    </source>
</evidence>